<organism evidence="1">
    <name type="scientific">Arundo donax</name>
    <name type="common">Giant reed</name>
    <name type="synonym">Donax arundinaceus</name>
    <dbReference type="NCBI Taxonomy" id="35708"/>
    <lineage>
        <taxon>Eukaryota</taxon>
        <taxon>Viridiplantae</taxon>
        <taxon>Streptophyta</taxon>
        <taxon>Embryophyta</taxon>
        <taxon>Tracheophyta</taxon>
        <taxon>Spermatophyta</taxon>
        <taxon>Magnoliopsida</taxon>
        <taxon>Liliopsida</taxon>
        <taxon>Poales</taxon>
        <taxon>Poaceae</taxon>
        <taxon>PACMAD clade</taxon>
        <taxon>Arundinoideae</taxon>
        <taxon>Arundineae</taxon>
        <taxon>Arundo</taxon>
    </lineage>
</organism>
<dbReference type="AlphaFoldDB" id="A0A0A9CG36"/>
<proteinExistence type="predicted"/>
<sequence>MKNKNRTKQDTVGNHSSYGIKVTVLSRMSNCNSEVKKIYSISCNSDIMQGINTEFQSKRRLLL</sequence>
<protein>
    <submittedName>
        <fullName evidence="1">Uncharacterized protein</fullName>
    </submittedName>
</protein>
<dbReference type="EMBL" id="GBRH01225540">
    <property type="protein sequence ID" value="JAD72355.1"/>
    <property type="molecule type" value="Transcribed_RNA"/>
</dbReference>
<name>A0A0A9CG36_ARUDO</name>
<reference evidence="1" key="1">
    <citation type="submission" date="2014-09" db="EMBL/GenBank/DDBJ databases">
        <authorList>
            <person name="Magalhaes I.L.F."/>
            <person name="Oliveira U."/>
            <person name="Santos F.R."/>
            <person name="Vidigal T.H.D.A."/>
            <person name="Brescovit A.D."/>
            <person name="Santos A.J."/>
        </authorList>
    </citation>
    <scope>NUCLEOTIDE SEQUENCE</scope>
    <source>
        <tissue evidence="1">Shoot tissue taken approximately 20 cm above the soil surface</tissue>
    </source>
</reference>
<reference evidence="1" key="2">
    <citation type="journal article" date="2015" name="Data Brief">
        <title>Shoot transcriptome of the giant reed, Arundo donax.</title>
        <authorList>
            <person name="Barrero R.A."/>
            <person name="Guerrero F.D."/>
            <person name="Moolhuijzen P."/>
            <person name="Goolsby J.A."/>
            <person name="Tidwell J."/>
            <person name="Bellgard S.E."/>
            <person name="Bellgard M.I."/>
        </authorList>
    </citation>
    <scope>NUCLEOTIDE SEQUENCE</scope>
    <source>
        <tissue evidence="1">Shoot tissue taken approximately 20 cm above the soil surface</tissue>
    </source>
</reference>
<accession>A0A0A9CG36</accession>
<evidence type="ECO:0000313" key="1">
    <source>
        <dbReference type="EMBL" id="JAD72355.1"/>
    </source>
</evidence>